<name>A0A6N3DTT3_9BACT</name>
<organism evidence="9">
    <name type="scientific">Paraprevotella clara</name>
    <dbReference type="NCBI Taxonomy" id="454154"/>
    <lineage>
        <taxon>Bacteria</taxon>
        <taxon>Pseudomonadati</taxon>
        <taxon>Bacteroidota</taxon>
        <taxon>Bacteroidia</taxon>
        <taxon>Bacteroidales</taxon>
        <taxon>Prevotellaceae</taxon>
        <taxon>Paraprevotella</taxon>
    </lineage>
</organism>
<protein>
    <submittedName>
        <fullName evidence="9">Urea transporter</fullName>
    </submittedName>
</protein>
<evidence type="ECO:0000256" key="1">
    <source>
        <dbReference type="ARBA" id="ARBA00004651"/>
    </source>
</evidence>
<sequence length="282" mass="30347">MREGLFIIGRGVGQVMFQNNAVSGLLMLVGIACNSWLLALFALLGNFVGTLTAFFSGYSKEDIEDGLYGFNGTLVGIAVGIFMETGIASLLLLVAGSVLSTWIARMFGYQKLLPGFTAPFILTVWLLLALCHWWFPSLLLPSVMSEETTPDLFQAFSLNIGQVMFQGGTVLSGLFFLAGILLNSRIHALYTVWGALLPLGMVWMVGSDYAAFNAGLFGYNAVLCAIALGDRSWAGAAWATLSVVISVLLQVWGMSLGMTTLTAPFVVSVWIVLGMRRALCRG</sequence>
<gene>
    <name evidence="9" type="ORF">PCLFYP37_02467</name>
</gene>
<evidence type="ECO:0000256" key="6">
    <source>
        <dbReference type="ARBA" id="ARBA00023136"/>
    </source>
</evidence>
<feature type="transmembrane region" description="Helical" evidence="8">
    <location>
        <begin position="21"/>
        <end position="54"/>
    </location>
</feature>
<dbReference type="InterPro" id="IPR004937">
    <property type="entry name" value="Urea_transporter"/>
</dbReference>
<feature type="transmembrane region" description="Helical" evidence="8">
    <location>
        <begin position="261"/>
        <end position="279"/>
    </location>
</feature>
<dbReference type="GO" id="GO:0005886">
    <property type="term" value="C:plasma membrane"/>
    <property type="evidence" value="ECO:0007669"/>
    <property type="project" value="UniProtKB-SubCell"/>
</dbReference>
<feature type="transmembrane region" description="Helical" evidence="8">
    <location>
        <begin position="155"/>
        <end position="181"/>
    </location>
</feature>
<reference evidence="9" key="1">
    <citation type="submission" date="2019-11" db="EMBL/GenBank/DDBJ databases">
        <authorList>
            <person name="Feng L."/>
        </authorList>
    </citation>
    <scope>NUCLEOTIDE SEQUENCE</scope>
    <source>
        <strain evidence="9">PclaraLFYP37</strain>
    </source>
</reference>
<dbReference type="EMBL" id="CACRUT010000015">
    <property type="protein sequence ID" value="VYU30728.1"/>
    <property type="molecule type" value="Genomic_DNA"/>
</dbReference>
<dbReference type="PANTHER" id="PTHR10464:SF4">
    <property type="entry name" value="UREA TRANSPORTER"/>
    <property type="match status" value="1"/>
</dbReference>
<evidence type="ECO:0000256" key="7">
    <source>
        <dbReference type="PIRSR" id="PIRSR016502-1"/>
    </source>
</evidence>
<evidence type="ECO:0000256" key="4">
    <source>
        <dbReference type="ARBA" id="ARBA00022692"/>
    </source>
</evidence>
<evidence type="ECO:0000256" key="2">
    <source>
        <dbReference type="ARBA" id="ARBA00005914"/>
    </source>
</evidence>
<feature type="transmembrane region" description="Helical" evidence="8">
    <location>
        <begin position="188"/>
        <end position="205"/>
    </location>
</feature>
<dbReference type="AlphaFoldDB" id="A0A6N3DTT3"/>
<dbReference type="GO" id="GO:0015204">
    <property type="term" value="F:urea transmembrane transporter activity"/>
    <property type="evidence" value="ECO:0007669"/>
    <property type="project" value="InterPro"/>
</dbReference>
<dbReference type="Pfam" id="PF03253">
    <property type="entry name" value="UT"/>
    <property type="match status" value="1"/>
</dbReference>
<dbReference type="PANTHER" id="PTHR10464">
    <property type="entry name" value="UREA TRANSPORTER"/>
    <property type="match status" value="1"/>
</dbReference>
<proteinExistence type="inferred from homology"/>
<dbReference type="RefSeq" id="WP_412441987.1">
    <property type="nucleotide sequence ID" value="NZ_CACRUT010000015.1"/>
</dbReference>
<keyword evidence="6 8" id="KW-0472">Membrane</keyword>
<dbReference type="PROSITE" id="PS51257">
    <property type="entry name" value="PROKAR_LIPOPROTEIN"/>
    <property type="match status" value="1"/>
</dbReference>
<dbReference type="InterPro" id="IPR029020">
    <property type="entry name" value="Ammonium/urea_transptr"/>
</dbReference>
<dbReference type="Gene3D" id="1.10.3430.10">
    <property type="entry name" value="Ammonium transporter AmtB like domains"/>
    <property type="match status" value="1"/>
</dbReference>
<comment type="similarity">
    <text evidence="2">Belongs to the urea transporter family.</text>
</comment>
<keyword evidence="3" id="KW-1003">Cell membrane</keyword>
<evidence type="ECO:0000256" key="3">
    <source>
        <dbReference type="ARBA" id="ARBA00022475"/>
    </source>
</evidence>
<comment type="subcellular location">
    <subcellularLocation>
        <location evidence="1">Cell membrane</location>
        <topology evidence="1">Multi-pass membrane protein</topology>
    </subcellularLocation>
</comment>
<feature type="transmembrane region" description="Helical" evidence="8">
    <location>
        <begin position="112"/>
        <end position="135"/>
    </location>
</feature>
<evidence type="ECO:0000256" key="8">
    <source>
        <dbReference type="SAM" id="Phobius"/>
    </source>
</evidence>
<keyword evidence="4 8" id="KW-0812">Transmembrane</keyword>
<dbReference type="PIRSF" id="PIRSF016502">
    <property type="entry name" value="Urea_transporter"/>
    <property type="match status" value="1"/>
</dbReference>
<evidence type="ECO:0000256" key="5">
    <source>
        <dbReference type="ARBA" id="ARBA00022989"/>
    </source>
</evidence>
<accession>A0A6N3DTT3</accession>
<feature type="transmembrane region" description="Helical" evidence="8">
    <location>
        <begin position="74"/>
        <end position="100"/>
    </location>
</feature>
<evidence type="ECO:0000313" key="9">
    <source>
        <dbReference type="EMBL" id="VYU30728.1"/>
    </source>
</evidence>
<feature type="site" description="Important for channel permeability" evidence="7">
    <location>
        <position position="262"/>
    </location>
</feature>
<keyword evidence="5 8" id="KW-1133">Transmembrane helix</keyword>